<reference evidence="2" key="1">
    <citation type="submission" date="2021-11" db="EMBL/GenBank/DDBJ databases">
        <authorList>
            <consortium name="Genoscope - CEA"/>
            <person name="William W."/>
        </authorList>
    </citation>
    <scope>NUCLEOTIDE SEQUENCE</scope>
</reference>
<organism evidence="2 3">
    <name type="scientific">Pelagomonas calceolata</name>
    <dbReference type="NCBI Taxonomy" id="35677"/>
    <lineage>
        <taxon>Eukaryota</taxon>
        <taxon>Sar</taxon>
        <taxon>Stramenopiles</taxon>
        <taxon>Ochrophyta</taxon>
        <taxon>Pelagophyceae</taxon>
        <taxon>Pelagomonadales</taxon>
        <taxon>Pelagomonadaceae</taxon>
        <taxon>Pelagomonas</taxon>
    </lineage>
</organism>
<dbReference type="InterPro" id="IPR003034">
    <property type="entry name" value="SAP_dom"/>
</dbReference>
<evidence type="ECO:0000313" key="2">
    <source>
        <dbReference type="EMBL" id="CAH0379481.1"/>
    </source>
</evidence>
<feature type="domain" description="SAP" evidence="1">
    <location>
        <begin position="110"/>
        <end position="136"/>
    </location>
</feature>
<gene>
    <name evidence="2" type="ORF">PECAL_6P11060</name>
</gene>
<name>A0A8J2T2Z8_9STRA</name>
<accession>A0A8J2T2Z8</accession>
<evidence type="ECO:0000259" key="1">
    <source>
        <dbReference type="Pfam" id="PF02037"/>
    </source>
</evidence>
<dbReference type="Proteomes" id="UP000789595">
    <property type="component" value="Unassembled WGS sequence"/>
</dbReference>
<comment type="caution">
    <text evidence="2">The sequence shown here is derived from an EMBL/GenBank/DDBJ whole genome shotgun (WGS) entry which is preliminary data.</text>
</comment>
<evidence type="ECO:0000313" key="3">
    <source>
        <dbReference type="Proteomes" id="UP000789595"/>
    </source>
</evidence>
<protein>
    <recommendedName>
        <fullName evidence="1">SAP domain-containing protein</fullName>
    </recommendedName>
</protein>
<proteinExistence type="predicted"/>
<dbReference type="EMBL" id="CAKKNE010000006">
    <property type="protein sequence ID" value="CAH0379481.1"/>
    <property type="molecule type" value="Genomic_DNA"/>
</dbReference>
<keyword evidence="3" id="KW-1185">Reference proteome</keyword>
<dbReference type="Pfam" id="PF02037">
    <property type="entry name" value="SAP"/>
    <property type="match status" value="1"/>
</dbReference>
<dbReference type="AlphaFoldDB" id="A0A8J2T2Z8"/>
<dbReference type="OrthoDB" id="6334211at2759"/>
<sequence>MADTKGMFDTQEIQPVKKQHTELELEMLAIKRKMRERSEERVAHSQAYMQSNPEVTTLIADFFEAALTEQPADFYVFARDHFLGQMRPREPETFDVDTATMEAEILDIMELKAALEACGEDIVGTKPELVERLVNARWAAYEAAQPAPAPAPVDPITPMVDARSPVRAVIISCHDDHDSKDLRRACGVLVARRPHLARPKTQYVLAKDPELPPLPVLDSGYGALSAVQGPAPAPLEGEDIFVSEEDPNAKRPRITQGRIDAGASRHEWFEHDGLHCTSFGAVGEACTRCVGGAAVVCVAGPDRAGAARRTAFALNQTQPLVVRVQQHERWDTHDAQLAETRIGADDNGNDIIIPMYDYALTYSSVGDLADQLEAIADAEERLAPPLMREGWREPRDLNI</sequence>